<dbReference type="OrthoDB" id="5168853at2"/>
<dbReference type="GO" id="GO:0050661">
    <property type="term" value="F:NADP binding"/>
    <property type="evidence" value="ECO:0007669"/>
    <property type="project" value="InterPro"/>
</dbReference>
<evidence type="ECO:0000256" key="2">
    <source>
        <dbReference type="ARBA" id="ARBA00022630"/>
    </source>
</evidence>
<evidence type="ECO:0000256" key="1">
    <source>
        <dbReference type="ARBA" id="ARBA00010139"/>
    </source>
</evidence>
<dbReference type="SUPFAM" id="SSF51905">
    <property type="entry name" value="FAD/NAD(P)-binding domain"/>
    <property type="match status" value="1"/>
</dbReference>
<protein>
    <submittedName>
        <fullName evidence="5">Cyclohexanone monooxygenase</fullName>
    </submittedName>
</protein>
<dbReference type="Proteomes" id="UP000199034">
    <property type="component" value="Unassembled WGS sequence"/>
</dbReference>
<keyword evidence="2" id="KW-0285">Flavoprotein</keyword>
<reference evidence="5 6" key="1">
    <citation type="submission" date="2016-10" db="EMBL/GenBank/DDBJ databases">
        <authorList>
            <person name="de Groot N.N."/>
        </authorList>
    </citation>
    <scope>NUCLEOTIDE SEQUENCE [LARGE SCALE GENOMIC DNA]</scope>
    <source>
        <strain evidence="5 6">CGMCC 4.6858</strain>
    </source>
</reference>
<evidence type="ECO:0000256" key="3">
    <source>
        <dbReference type="ARBA" id="ARBA00022827"/>
    </source>
</evidence>
<name>A0A1G6ZIY5_9ACTN</name>
<evidence type="ECO:0000313" key="5">
    <source>
        <dbReference type="EMBL" id="SDE02382.1"/>
    </source>
</evidence>
<dbReference type="PANTHER" id="PTHR42877:SF4">
    <property type="entry name" value="FAD_NAD(P)-BINDING DOMAIN-CONTAINING PROTEIN-RELATED"/>
    <property type="match status" value="1"/>
</dbReference>
<dbReference type="InterPro" id="IPR051209">
    <property type="entry name" value="FAD-bind_Monooxygenase_sf"/>
</dbReference>
<sequence length="509" mass="55677">MSLPPRNAPTRVEHLVVGAGFAGLCTAIKLQEDGETDFLVVEKADDVGGTWRDNTYPGAACDVPSQLYSFSFAPNPDWTTSFSQQPEIQAYLQRVAREAGVLDRFAFGTRLEDAHWDDDAHEWVTVLSGAVAGEVRSRTLVLGAGALSEPKLPDIDGLDGFGGEIFHSARWDHSADLAGKRVAVIGTGASAIQIVPELQRTVGHLDVYQRTAPWIIPRADRRYSSLERAALRSVPGLQRAYRTGIYLARESYVPAFTVQPKIAWPAKQLALANIRRGIEDPALRARVTPTFELGCKRVLISNTYYPALAADNAELVTDGIAKVTADAVVTTDGTERPVDAIVVATGFHTTDLPIAAQVTGRTGRTIAEVWDERGMSAYKGATVPGFPNLFFVVGPNTGLGHSSMVFVIESQVAYLRAAVRAMREERYAAVEPTESATDRWNDRLQKRMSRTVWSTGGCSSWYQDKHGRNTTLWPRATFTMRAQLASFDEAAYTCTPTPTRTPTREDVTA</sequence>
<dbReference type="RefSeq" id="WP_090860359.1">
    <property type="nucleotide sequence ID" value="NZ_FMZM01000013.1"/>
</dbReference>
<dbReference type="PANTHER" id="PTHR42877">
    <property type="entry name" value="L-ORNITHINE N(5)-MONOOXYGENASE-RELATED"/>
    <property type="match status" value="1"/>
</dbReference>
<accession>A0A1G6ZIY5</accession>
<dbReference type="AlphaFoldDB" id="A0A1G6ZIY5"/>
<comment type="similarity">
    <text evidence="1">Belongs to the FAD-binding monooxygenase family.</text>
</comment>
<evidence type="ECO:0000313" key="6">
    <source>
        <dbReference type="Proteomes" id="UP000199034"/>
    </source>
</evidence>
<dbReference type="Pfam" id="PF00743">
    <property type="entry name" value="FMO-like"/>
    <property type="match status" value="1"/>
</dbReference>
<dbReference type="EMBL" id="FMZM01000013">
    <property type="protein sequence ID" value="SDE02382.1"/>
    <property type="molecule type" value="Genomic_DNA"/>
</dbReference>
<organism evidence="5 6">
    <name type="scientific">Nocardioides lianchengensis</name>
    <dbReference type="NCBI Taxonomy" id="1045774"/>
    <lineage>
        <taxon>Bacteria</taxon>
        <taxon>Bacillati</taxon>
        <taxon>Actinomycetota</taxon>
        <taxon>Actinomycetes</taxon>
        <taxon>Propionibacteriales</taxon>
        <taxon>Nocardioidaceae</taxon>
        <taxon>Nocardioides</taxon>
    </lineage>
</organism>
<keyword evidence="3" id="KW-0274">FAD</keyword>
<keyword evidence="6" id="KW-1185">Reference proteome</keyword>
<dbReference type="GO" id="GO:0050660">
    <property type="term" value="F:flavin adenine dinucleotide binding"/>
    <property type="evidence" value="ECO:0007669"/>
    <property type="project" value="InterPro"/>
</dbReference>
<dbReference type="InterPro" id="IPR020946">
    <property type="entry name" value="Flavin_mOase-like"/>
</dbReference>
<gene>
    <name evidence="5" type="ORF">SAMN05421872_113163</name>
</gene>
<dbReference type="STRING" id="1045774.SAMN05421872_113163"/>
<dbReference type="InterPro" id="IPR036188">
    <property type="entry name" value="FAD/NAD-bd_sf"/>
</dbReference>
<dbReference type="GO" id="GO:0004499">
    <property type="term" value="F:N,N-dimethylaniline monooxygenase activity"/>
    <property type="evidence" value="ECO:0007669"/>
    <property type="project" value="InterPro"/>
</dbReference>
<evidence type="ECO:0000256" key="4">
    <source>
        <dbReference type="ARBA" id="ARBA00023002"/>
    </source>
</evidence>
<keyword evidence="4" id="KW-0560">Oxidoreductase</keyword>
<keyword evidence="5" id="KW-0503">Monooxygenase</keyword>
<dbReference type="Gene3D" id="3.50.50.60">
    <property type="entry name" value="FAD/NAD(P)-binding domain"/>
    <property type="match status" value="2"/>
</dbReference>
<proteinExistence type="inferred from homology"/>